<dbReference type="EMBL" id="JYHV01000017">
    <property type="protein sequence ID" value="KJH82080.1"/>
    <property type="molecule type" value="Genomic_DNA"/>
</dbReference>
<evidence type="ECO:0000256" key="3">
    <source>
        <dbReference type="ARBA" id="ARBA00023163"/>
    </source>
</evidence>
<dbReference type="AlphaFoldDB" id="A0A0D9ALZ6"/>
<reference evidence="6 7" key="1">
    <citation type="submission" date="2015-02" db="EMBL/GenBank/DDBJ databases">
        <title>Draft genome sequence of Pseudomonas stutzeri NT0128 isolated from wheat (Triticum turgidum) rhizosphere.</title>
        <authorList>
            <person name="Tovi N."/>
            <person name="Frenk S."/>
            <person name="Hadar Y."/>
            <person name="Minz D."/>
        </authorList>
    </citation>
    <scope>NUCLEOTIDE SEQUENCE [LARGE SCALE GENOMIC DNA]</scope>
    <source>
        <strain evidence="6 7">NT0128</strain>
    </source>
</reference>
<feature type="DNA-binding region" description="H-T-H motif" evidence="4">
    <location>
        <begin position="34"/>
        <end position="53"/>
    </location>
</feature>
<evidence type="ECO:0000256" key="4">
    <source>
        <dbReference type="PROSITE-ProRule" id="PRU00335"/>
    </source>
</evidence>
<gene>
    <name evidence="6" type="ORF">UF78_10770</name>
</gene>
<name>A0A0D9ALZ6_STUST</name>
<dbReference type="OrthoDB" id="270177at2"/>
<accession>A0A0D9ALZ6</accession>
<dbReference type="InterPro" id="IPR036271">
    <property type="entry name" value="Tet_transcr_reg_TetR-rel_C_sf"/>
</dbReference>
<evidence type="ECO:0000313" key="6">
    <source>
        <dbReference type="EMBL" id="KJH82080.1"/>
    </source>
</evidence>
<dbReference type="PANTHER" id="PTHR47506">
    <property type="entry name" value="TRANSCRIPTIONAL REGULATORY PROTEIN"/>
    <property type="match status" value="1"/>
</dbReference>
<keyword evidence="2 4" id="KW-0238">DNA-binding</keyword>
<dbReference type="GO" id="GO:0003677">
    <property type="term" value="F:DNA binding"/>
    <property type="evidence" value="ECO:0007669"/>
    <property type="project" value="UniProtKB-UniRule"/>
</dbReference>
<feature type="domain" description="HTH tetR-type" evidence="5">
    <location>
        <begin position="11"/>
        <end position="71"/>
    </location>
</feature>
<dbReference type="PANTHER" id="PTHR47506:SF1">
    <property type="entry name" value="HTH-TYPE TRANSCRIPTIONAL REGULATOR YJDC"/>
    <property type="match status" value="1"/>
</dbReference>
<dbReference type="PROSITE" id="PS50977">
    <property type="entry name" value="HTH_TETR_2"/>
    <property type="match status" value="1"/>
</dbReference>
<dbReference type="Pfam" id="PF00440">
    <property type="entry name" value="TetR_N"/>
    <property type="match status" value="1"/>
</dbReference>
<dbReference type="InterPro" id="IPR009057">
    <property type="entry name" value="Homeodomain-like_sf"/>
</dbReference>
<dbReference type="Gene3D" id="1.10.10.60">
    <property type="entry name" value="Homeodomain-like"/>
    <property type="match status" value="1"/>
</dbReference>
<evidence type="ECO:0000256" key="1">
    <source>
        <dbReference type="ARBA" id="ARBA00023015"/>
    </source>
</evidence>
<dbReference type="Proteomes" id="UP000032487">
    <property type="component" value="Unassembled WGS sequence"/>
</dbReference>
<dbReference type="SUPFAM" id="SSF46689">
    <property type="entry name" value="Homeodomain-like"/>
    <property type="match status" value="1"/>
</dbReference>
<dbReference type="Gene3D" id="1.10.357.10">
    <property type="entry name" value="Tetracycline Repressor, domain 2"/>
    <property type="match status" value="1"/>
</dbReference>
<dbReference type="PATRIC" id="fig|316.101.peg.2276"/>
<comment type="caution">
    <text evidence="6">The sequence shown here is derived from an EMBL/GenBank/DDBJ whole genome shotgun (WGS) entry which is preliminary data.</text>
</comment>
<evidence type="ECO:0000313" key="7">
    <source>
        <dbReference type="Proteomes" id="UP000032487"/>
    </source>
</evidence>
<evidence type="ECO:0000256" key="2">
    <source>
        <dbReference type="ARBA" id="ARBA00023125"/>
    </source>
</evidence>
<keyword evidence="3" id="KW-0804">Transcription</keyword>
<dbReference type="InterPro" id="IPR001647">
    <property type="entry name" value="HTH_TetR"/>
</dbReference>
<dbReference type="RefSeq" id="WP_045162220.1">
    <property type="nucleotide sequence ID" value="NZ_JYHV01000017.1"/>
</dbReference>
<evidence type="ECO:0000259" key="5">
    <source>
        <dbReference type="PROSITE" id="PS50977"/>
    </source>
</evidence>
<proteinExistence type="predicted"/>
<organism evidence="6 7">
    <name type="scientific">Stutzerimonas stutzeri</name>
    <name type="common">Pseudomonas stutzeri</name>
    <dbReference type="NCBI Taxonomy" id="316"/>
    <lineage>
        <taxon>Bacteria</taxon>
        <taxon>Pseudomonadati</taxon>
        <taxon>Pseudomonadota</taxon>
        <taxon>Gammaproteobacteria</taxon>
        <taxon>Pseudomonadales</taxon>
        <taxon>Pseudomonadaceae</taxon>
        <taxon>Stutzerimonas</taxon>
    </lineage>
</organism>
<sequence length="200" mass="21746">MNEKPRQRRPAFDREQGIAIAQALFHQRGFDAVSLADLTEAMNIKPPSFYAAYGSKAELFERAMHRYAGENALPVDELLAPDRPPAEALTALLVAAAKQYGRDSALRGCLITEGMRADDPIARNMAEKLGDTGIQTIRRYLDEVRPEAAQALADYLLVTLRGLSAAACSGMSCERLVEVAQTAGKLISREFEASDSAANC</sequence>
<protein>
    <submittedName>
        <fullName evidence="6">AraC family transcriptional regulator</fullName>
    </submittedName>
</protein>
<keyword evidence="1" id="KW-0805">Transcription regulation</keyword>
<dbReference type="SUPFAM" id="SSF48498">
    <property type="entry name" value="Tetracyclin repressor-like, C-terminal domain"/>
    <property type="match status" value="1"/>
</dbReference>